<dbReference type="OMA" id="VEPASKM"/>
<dbReference type="Proteomes" id="UP000298652">
    <property type="component" value="Chromosome 8"/>
</dbReference>
<reference evidence="2" key="1">
    <citation type="submission" date="2019-03" db="EMBL/GenBank/DDBJ databases">
        <title>WGS assembly of Setaria viridis.</title>
        <authorList>
            <person name="Huang P."/>
            <person name="Jenkins J."/>
            <person name="Grimwood J."/>
            <person name="Barry K."/>
            <person name="Healey A."/>
            <person name="Mamidi S."/>
            <person name="Sreedasyam A."/>
            <person name="Shu S."/>
            <person name="Feldman M."/>
            <person name="Wu J."/>
            <person name="Yu Y."/>
            <person name="Chen C."/>
            <person name="Johnson J."/>
            <person name="Rokhsar D."/>
            <person name="Baxter I."/>
            <person name="Schmutz J."/>
            <person name="Brutnell T."/>
            <person name="Kellogg E."/>
        </authorList>
    </citation>
    <scope>NUCLEOTIDE SEQUENCE [LARGE SCALE GENOMIC DNA]</scope>
</reference>
<accession>A0A4U6TJB9</accession>
<dbReference type="Gramene" id="TKW01802">
    <property type="protein sequence ID" value="TKW01802"/>
    <property type="gene ID" value="SEVIR_8G202600v2"/>
</dbReference>
<evidence type="ECO:0000256" key="1">
    <source>
        <dbReference type="SAM" id="MobiDB-lite"/>
    </source>
</evidence>
<keyword evidence="3" id="KW-1185">Reference proteome</keyword>
<protein>
    <recommendedName>
        <fullName evidence="4">DUF4283 domain-containing protein</fullName>
    </recommendedName>
</protein>
<proteinExistence type="predicted"/>
<dbReference type="AlphaFoldDB" id="A0A4U6TJB9"/>
<evidence type="ECO:0008006" key="4">
    <source>
        <dbReference type="Google" id="ProtNLM"/>
    </source>
</evidence>
<feature type="region of interest" description="Disordered" evidence="1">
    <location>
        <begin position="260"/>
        <end position="374"/>
    </location>
</feature>
<gene>
    <name evidence="2" type="ORF">SEVIR_8G202600v2</name>
</gene>
<dbReference type="InterPro" id="IPR053253">
    <property type="entry name" value="Sex_diff_modulator"/>
</dbReference>
<name>A0A4U6TJB9_SETVI</name>
<evidence type="ECO:0000313" key="3">
    <source>
        <dbReference type="Proteomes" id="UP000298652"/>
    </source>
</evidence>
<feature type="region of interest" description="Disordered" evidence="1">
    <location>
        <begin position="390"/>
        <end position="410"/>
    </location>
</feature>
<dbReference type="EMBL" id="CM016559">
    <property type="protein sequence ID" value="TKW01802.1"/>
    <property type="molecule type" value="Genomic_DNA"/>
</dbReference>
<evidence type="ECO:0000313" key="2">
    <source>
        <dbReference type="EMBL" id="TKW01802.1"/>
    </source>
</evidence>
<organism evidence="2 3">
    <name type="scientific">Setaria viridis</name>
    <name type="common">Green bristlegrass</name>
    <name type="synonym">Setaria italica subsp. viridis</name>
    <dbReference type="NCBI Taxonomy" id="4556"/>
    <lineage>
        <taxon>Eukaryota</taxon>
        <taxon>Viridiplantae</taxon>
        <taxon>Streptophyta</taxon>
        <taxon>Embryophyta</taxon>
        <taxon>Tracheophyta</taxon>
        <taxon>Spermatophyta</taxon>
        <taxon>Magnoliopsida</taxon>
        <taxon>Liliopsida</taxon>
        <taxon>Poales</taxon>
        <taxon>Poaceae</taxon>
        <taxon>PACMAD clade</taxon>
        <taxon>Panicoideae</taxon>
        <taxon>Panicodae</taxon>
        <taxon>Paniceae</taxon>
        <taxon>Cenchrinae</taxon>
        <taxon>Setaria</taxon>
    </lineage>
</organism>
<dbReference type="PANTHER" id="PTHR33087">
    <property type="entry name" value="OS07G0539200 PROTEIN"/>
    <property type="match status" value="1"/>
</dbReference>
<feature type="compositionally biased region" description="Basic and acidic residues" evidence="1">
    <location>
        <begin position="336"/>
        <end position="351"/>
    </location>
</feature>
<sequence>MAIGDPHTRPDVETVFVSSSFHLEHDARDWEACALVPWAMHLPPDAGARDIANLLTRELRLRPGAVTVTLHQPEPYLIKFEQAEHAAEARRRGRFTGAGIDICLRTWRSLTHTLGFRIFYRVRLCLDGIPPHAWTPEIVERIIGHKCALQHIVTDLLQPADSRHIELWAWTVDPSEIPKKVWLAFTHNPTTQSSAFAVSAEPLQSPWQQGARYEVFIHMPVIEDYSAAARDLQQAIDNPQGVVPIRRRYDWRYGLADGAPSDARSRFPTRLPRPPRELRADAGPSRGRQAPRGAPRTEHDGRVAGGAGANGARRGASAHLEPANKEDRTRRRPARQHCDDRPFVWPARRDDDADDADDDYDHPGQGRPLGDDYWSSAGMMRCERTQIEDLFTPPPQPLIQPAPQRQRRGRTFDMSKVRRSARLAKKPTMPTVERAQRNLWRKLGIGNDEMVLIEQVLQDFLNMFQGPLPDFIIAAMTALFNLDDEAADQVNGALLQMAGDGVGELQQLDQEAA</sequence>
<dbReference type="PANTHER" id="PTHR33087:SF21">
    <property type="entry name" value="OS03G0782100 PROTEIN"/>
    <property type="match status" value="1"/>
</dbReference>